<accession>A0A6M5YJ66</accession>
<sequence length="643" mass="72181">MIRHSLVAGLAAGILWASAHTSAAADEPKTPGVSPQTQKINEFIAKGWESAGIKRPADRANDYEFLRRAFIDLIGRVPAVEEIYDFEQDKSPNKRVRLVQRLLNEKKYAPKGPTGKAYTEVSGLKKVPIDYSAQYASNFSELWSVWLLTRSGVDDTYREQFQLWLEEQLDNNVPYRDFVTGLITATGKSNENGAVHFVFRHLGDPIQADMKGQRVDLEKFGKYDNVPITSRVTRMFLGIQTQCTQCHDHPQAKGWVQTDFWGVNAFFRQTDKRGQQTAMGKKGAAGVANAVELVDVPDWNKEAMVLYDRRDGRRSASFAVMLKDVAQAEKEEKSTKVLTGSGAQTGKTRRQILAEWVLQHDNFEKAYVNRMWGHLFGRGLQQEPTVDDFKRENEVVHPELLQYLADQFKQYNHDSKKLLEWICTSDVYQLSHVASKEKGLTDVKYDPYFARMPLKALSPEVLFESLSLATRARSRMTDEAYKALKRTWNTRLVRNFGDDEGNEANFNGTIVQALLMMNGKDLNDQIKTEKAKGLIHDVVLKHSRGGGTSPTGVYDELFLMTVSRHPTPEEVRKLEVIRSGGAHINLGAPAPSGPPAKGPNPKGPTPKPSGANAPVAGAYANDVAFYEDVFWALLNTNEFMLNH</sequence>
<feature type="signal peptide" evidence="2">
    <location>
        <begin position="1"/>
        <end position="25"/>
    </location>
</feature>
<evidence type="ECO:0000313" key="6">
    <source>
        <dbReference type="Proteomes" id="UP000503447"/>
    </source>
</evidence>
<dbReference type="PANTHER" id="PTHR35889">
    <property type="entry name" value="CYCLOINULO-OLIGOSACCHARIDE FRUCTANOTRANSFERASE-RELATED"/>
    <property type="match status" value="1"/>
</dbReference>
<protein>
    <recommendedName>
        <fullName evidence="7">DUF1549 domain-containing protein</fullName>
    </recommendedName>
</protein>
<dbReference type="EMBL" id="CP053452">
    <property type="protein sequence ID" value="QJW94099.1"/>
    <property type="molecule type" value="Genomic_DNA"/>
</dbReference>
<dbReference type="Pfam" id="PF07587">
    <property type="entry name" value="PSD1"/>
    <property type="match status" value="1"/>
</dbReference>
<evidence type="ECO:0000259" key="3">
    <source>
        <dbReference type="Pfam" id="PF07583"/>
    </source>
</evidence>
<name>A0A6M5YJ66_9BACT</name>
<keyword evidence="2" id="KW-0732">Signal</keyword>
<feature type="domain" description="DUF1549" evidence="3">
    <location>
        <begin position="134"/>
        <end position="271"/>
    </location>
</feature>
<evidence type="ECO:0000256" key="2">
    <source>
        <dbReference type="SAM" id="SignalP"/>
    </source>
</evidence>
<organism evidence="5 6">
    <name type="scientific">Frigoriglobus tundricola</name>
    <dbReference type="NCBI Taxonomy" id="2774151"/>
    <lineage>
        <taxon>Bacteria</taxon>
        <taxon>Pseudomonadati</taxon>
        <taxon>Planctomycetota</taxon>
        <taxon>Planctomycetia</taxon>
        <taxon>Gemmatales</taxon>
        <taxon>Gemmataceae</taxon>
        <taxon>Frigoriglobus</taxon>
    </lineage>
</organism>
<gene>
    <name evidence="5" type="ORF">FTUN_1618</name>
</gene>
<dbReference type="Proteomes" id="UP000503447">
    <property type="component" value="Chromosome"/>
</dbReference>
<keyword evidence="6" id="KW-1185">Reference proteome</keyword>
<evidence type="ECO:0000313" key="5">
    <source>
        <dbReference type="EMBL" id="QJW94099.1"/>
    </source>
</evidence>
<feature type="region of interest" description="Disordered" evidence="1">
    <location>
        <begin position="583"/>
        <end position="613"/>
    </location>
</feature>
<reference evidence="6" key="1">
    <citation type="submission" date="2020-05" db="EMBL/GenBank/DDBJ databases">
        <title>Frigoriglobus tundricola gen. nov., sp. nov., a psychrotolerant cellulolytic planctomycete of the family Gemmataceae with two divergent copies of 16S rRNA gene.</title>
        <authorList>
            <person name="Kulichevskaya I.S."/>
            <person name="Ivanova A.A."/>
            <person name="Naumoff D.G."/>
            <person name="Beletsky A.V."/>
            <person name="Rijpstra W.I.C."/>
            <person name="Sinninghe Damste J.S."/>
            <person name="Mardanov A.V."/>
            <person name="Ravin N.V."/>
            <person name="Dedysh S.N."/>
        </authorList>
    </citation>
    <scope>NUCLEOTIDE SEQUENCE [LARGE SCALE GENOMIC DNA]</scope>
    <source>
        <strain evidence="6">PL17</strain>
    </source>
</reference>
<feature type="compositionally biased region" description="Pro residues" evidence="1">
    <location>
        <begin position="591"/>
        <end position="607"/>
    </location>
</feature>
<dbReference type="PANTHER" id="PTHR35889:SF3">
    <property type="entry name" value="F-BOX DOMAIN-CONTAINING PROTEIN"/>
    <property type="match status" value="1"/>
</dbReference>
<feature type="domain" description="DUF1553" evidence="4">
    <location>
        <begin position="349"/>
        <end position="482"/>
    </location>
</feature>
<evidence type="ECO:0000259" key="4">
    <source>
        <dbReference type="Pfam" id="PF07587"/>
    </source>
</evidence>
<dbReference type="RefSeq" id="WP_171470175.1">
    <property type="nucleotide sequence ID" value="NZ_CP053452.2"/>
</dbReference>
<dbReference type="AlphaFoldDB" id="A0A6M5YJ66"/>
<dbReference type="KEGG" id="ftj:FTUN_1618"/>
<dbReference type="InterPro" id="IPR011444">
    <property type="entry name" value="DUF1549"/>
</dbReference>
<dbReference type="Pfam" id="PF07583">
    <property type="entry name" value="PSCyt2"/>
    <property type="match status" value="2"/>
</dbReference>
<proteinExistence type="predicted"/>
<feature type="chain" id="PRO_5027113956" description="DUF1549 domain-containing protein" evidence="2">
    <location>
        <begin position="26"/>
        <end position="643"/>
    </location>
</feature>
<feature type="domain" description="DUF1549" evidence="3">
    <location>
        <begin position="39"/>
        <end position="110"/>
    </location>
</feature>
<dbReference type="InterPro" id="IPR022655">
    <property type="entry name" value="DUF1553"/>
</dbReference>
<evidence type="ECO:0008006" key="7">
    <source>
        <dbReference type="Google" id="ProtNLM"/>
    </source>
</evidence>
<evidence type="ECO:0000256" key="1">
    <source>
        <dbReference type="SAM" id="MobiDB-lite"/>
    </source>
</evidence>